<name>A0ABS2P8Q4_9BACL</name>
<dbReference type="EMBL" id="JAFBEC010000002">
    <property type="protein sequence ID" value="MBM7631792.1"/>
    <property type="molecule type" value="Genomic_DNA"/>
</dbReference>
<dbReference type="RefSeq" id="WP_204695848.1">
    <property type="nucleotide sequence ID" value="NZ_JAFBEC010000002.1"/>
</dbReference>
<comment type="caution">
    <text evidence="1">The sequence shown here is derived from an EMBL/GenBank/DDBJ whole genome shotgun (WGS) entry which is preliminary data.</text>
</comment>
<organism evidence="1 2">
    <name type="scientific">Geomicrobium sediminis</name>
    <dbReference type="NCBI Taxonomy" id="1347788"/>
    <lineage>
        <taxon>Bacteria</taxon>
        <taxon>Bacillati</taxon>
        <taxon>Bacillota</taxon>
        <taxon>Bacilli</taxon>
        <taxon>Bacillales</taxon>
        <taxon>Geomicrobium</taxon>
    </lineage>
</organism>
<evidence type="ECO:0000313" key="1">
    <source>
        <dbReference type="EMBL" id="MBM7631792.1"/>
    </source>
</evidence>
<dbReference type="Proteomes" id="UP000741863">
    <property type="component" value="Unassembled WGS sequence"/>
</dbReference>
<gene>
    <name evidence="1" type="ORF">JOD17_000884</name>
</gene>
<evidence type="ECO:0000313" key="2">
    <source>
        <dbReference type="Proteomes" id="UP000741863"/>
    </source>
</evidence>
<dbReference type="InterPro" id="IPR014199">
    <property type="entry name" value="Spore_YtxC"/>
</dbReference>
<sequence>MLTIEFTHSKDCNKVVDRMKNGLAHLYTPCTISKTKETEMRYEYQGDKNEWEQSVRPFIAAVITDEMMANYETDWLARRINRRFNYCDPSVLEHVIECTKAILSGEHSDIPEAKKITKRMDAFYESVHQHLIDKDTFHWQPFMQFCIGKYIHYLDELSDAIFEEYQMEQEYQTLVDTLRTYVHGATPLSTELHLWYPGRERFKLCDGNGNEWNAIERLRNTKSMLVFEEGVLPAEMIISPIASVAPKRLYVYTDCDDGVIQTLRNIFQERINLRSFTQWEF</sequence>
<protein>
    <submittedName>
        <fullName evidence="1">Sporulation protein YtxC</fullName>
    </submittedName>
</protein>
<dbReference type="Pfam" id="PF08812">
    <property type="entry name" value="YtxC"/>
    <property type="match status" value="1"/>
</dbReference>
<reference evidence="1 2" key="1">
    <citation type="submission" date="2021-01" db="EMBL/GenBank/DDBJ databases">
        <title>Genomic Encyclopedia of Type Strains, Phase IV (KMG-IV): sequencing the most valuable type-strain genomes for metagenomic binning, comparative biology and taxonomic classification.</title>
        <authorList>
            <person name="Goeker M."/>
        </authorList>
    </citation>
    <scope>NUCLEOTIDE SEQUENCE [LARGE SCALE GENOMIC DNA]</scope>
    <source>
        <strain evidence="1 2">DSM 25540</strain>
    </source>
</reference>
<proteinExistence type="predicted"/>
<keyword evidence="2" id="KW-1185">Reference proteome</keyword>
<accession>A0ABS2P8Q4</accession>